<feature type="domain" description="Cytohesin Ubiquitin Protein Inducing" evidence="6">
    <location>
        <begin position="8"/>
        <end position="140"/>
    </location>
</feature>
<protein>
    <recommendedName>
        <fullName evidence="6">Cytohesin Ubiquitin Protein Inducing domain-containing protein</fullName>
    </recommendedName>
</protein>
<reference evidence="7 8" key="1">
    <citation type="submission" date="2024-06" db="EMBL/GenBank/DDBJ databases">
        <authorList>
            <person name="Pan Q."/>
            <person name="Wen M."/>
            <person name="Jouanno E."/>
            <person name="Zahm M."/>
            <person name="Klopp C."/>
            <person name="Cabau C."/>
            <person name="Louis A."/>
            <person name="Berthelot C."/>
            <person name="Parey E."/>
            <person name="Roest Crollius H."/>
            <person name="Montfort J."/>
            <person name="Robinson-Rechavi M."/>
            <person name="Bouchez O."/>
            <person name="Lampietro C."/>
            <person name="Lopez Roques C."/>
            <person name="Donnadieu C."/>
            <person name="Postlethwait J."/>
            <person name="Bobe J."/>
            <person name="Verreycken H."/>
            <person name="Guiguen Y."/>
        </authorList>
    </citation>
    <scope>NUCLEOTIDE SEQUENCE [LARGE SCALE GENOMIC DNA]</scope>
    <source>
        <strain evidence="7">Up_M1</strain>
        <tissue evidence="7">Testis</tissue>
    </source>
</reference>
<dbReference type="InterPro" id="IPR043447">
    <property type="entry name" value="CCDC120/INAVA"/>
</dbReference>
<organism evidence="7 8">
    <name type="scientific">Umbra pygmaea</name>
    <name type="common">Eastern mudminnow</name>
    <dbReference type="NCBI Taxonomy" id="75934"/>
    <lineage>
        <taxon>Eukaryota</taxon>
        <taxon>Metazoa</taxon>
        <taxon>Chordata</taxon>
        <taxon>Craniata</taxon>
        <taxon>Vertebrata</taxon>
        <taxon>Euteleostomi</taxon>
        <taxon>Actinopterygii</taxon>
        <taxon>Neopterygii</taxon>
        <taxon>Teleostei</taxon>
        <taxon>Protacanthopterygii</taxon>
        <taxon>Esociformes</taxon>
        <taxon>Umbridae</taxon>
        <taxon>Umbra</taxon>
    </lineage>
</organism>
<keyword evidence="8" id="KW-1185">Reference proteome</keyword>
<keyword evidence="2" id="KW-0963">Cytoplasm</keyword>
<feature type="region of interest" description="Disordered" evidence="5">
    <location>
        <begin position="1"/>
        <end position="33"/>
    </location>
</feature>
<evidence type="ECO:0000256" key="4">
    <source>
        <dbReference type="SAM" id="Coils"/>
    </source>
</evidence>
<dbReference type="EMBL" id="JAGEUA010000001">
    <property type="protein sequence ID" value="KAL1020746.1"/>
    <property type="molecule type" value="Genomic_DNA"/>
</dbReference>
<feature type="compositionally biased region" description="Polar residues" evidence="5">
    <location>
        <begin position="434"/>
        <end position="447"/>
    </location>
</feature>
<feature type="compositionally biased region" description="Polar residues" evidence="5">
    <location>
        <begin position="240"/>
        <end position="265"/>
    </location>
</feature>
<evidence type="ECO:0000313" key="7">
    <source>
        <dbReference type="EMBL" id="KAL1020746.1"/>
    </source>
</evidence>
<dbReference type="GO" id="GO:0005737">
    <property type="term" value="C:cytoplasm"/>
    <property type="evidence" value="ECO:0007669"/>
    <property type="project" value="UniProtKB-SubCell"/>
</dbReference>
<feature type="compositionally biased region" description="Low complexity" evidence="5">
    <location>
        <begin position="383"/>
        <end position="400"/>
    </location>
</feature>
<comment type="subcellular location">
    <subcellularLocation>
        <location evidence="1">Cytoplasm</location>
    </subcellularLocation>
</comment>
<feature type="compositionally biased region" description="Low complexity" evidence="5">
    <location>
        <begin position="174"/>
        <end position="193"/>
    </location>
</feature>
<dbReference type="Pfam" id="PF11819">
    <property type="entry name" value="CUPID"/>
    <property type="match status" value="1"/>
</dbReference>
<feature type="region of interest" description="Disordered" evidence="5">
    <location>
        <begin position="171"/>
        <end position="193"/>
    </location>
</feature>
<accession>A0ABD0Y4E5</accession>
<evidence type="ECO:0000259" key="6">
    <source>
        <dbReference type="Pfam" id="PF11819"/>
    </source>
</evidence>
<feature type="region of interest" description="Disordered" evidence="5">
    <location>
        <begin position="213"/>
        <end position="286"/>
    </location>
</feature>
<dbReference type="PANTHER" id="PTHR16093">
    <property type="entry name" value="COILED-COIL DOMAIN-CONTAINING PROTEIN 120 FAMILY MEMBER"/>
    <property type="match status" value="1"/>
</dbReference>
<feature type="compositionally biased region" description="Polar residues" evidence="5">
    <location>
        <begin position="213"/>
        <end position="231"/>
    </location>
</feature>
<evidence type="ECO:0000256" key="1">
    <source>
        <dbReference type="ARBA" id="ARBA00004496"/>
    </source>
</evidence>
<feature type="region of interest" description="Disordered" evidence="5">
    <location>
        <begin position="318"/>
        <end position="521"/>
    </location>
</feature>
<proteinExistence type="predicted"/>
<evidence type="ECO:0000256" key="3">
    <source>
        <dbReference type="ARBA" id="ARBA00023054"/>
    </source>
</evidence>
<gene>
    <name evidence="7" type="ORF">UPYG_G00004120</name>
</gene>
<feature type="coiled-coil region" evidence="4">
    <location>
        <begin position="143"/>
        <end position="170"/>
    </location>
</feature>
<evidence type="ECO:0000256" key="2">
    <source>
        <dbReference type="ARBA" id="ARBA00022490"/>
    </source>
</evidence>
<dbReference type="Proteomes" id="UP001557470">
    <property type="component" value="Unassembled WGS sequence"/>
</dbReference>
<evidence type="ECO:0000313" key="8">
    <source>
        <dbReference type="Proteomes" id="UP001557470"/>
    </source>
</evidence>
<keyword evidence="3 4" id="KW-0175">Coiled coil</keyword>
<feature type="compositionally biased region" description="Basic and acidic residues" evidence="5">
    <location>
        <begin position="1"/>
        <end position="11"/>
    </location>
</feature>
<comment type="caution">
    <text evidence="7">The sequence shown here is derived from an EMBL/GenBank/DDBJ whole genome shotgun (WGS) entry which is preliminary data.</text>
</comment>
<dbReference type="InterPro" id="IPR021774">
    <property type="entry name" value="CUPID"/>
</dbReference>
<name>A0ABD0Y4E5_UMBPY</name>
<evidence type="ECO:0000256" key="5">
    <source>
        <dbReference type="SAM" id="MobiDB-lite"/>
    </source>
</evidence>
<dbReference type="PANTHER" id="PTHR16093:SF4">
    <property type="entry name" value="INNATE IMMUNITY ACTIVATOR PROTEIN"/>
    <property type="match status" value="1"/>
</dbReference>
<dbReference type="AlphaFoldDB" id="A0ABD0Y4E5"/>
<sequence length="618" mass="68625">MDTEDVRKEELSDSDSGIILNSGPDSPTPPVKELSTHTRAMRLKHQALQERLEMCLLELRTLCIREAELTGKLSSDFPLLADEKPPRVRRRVGATFKLDDSLIHHGGENSELHSLEADLALQLQIFEAARRLSLEENLSKPQKKSRLQQCKREERKVKDLQEAVFQLRIRNECSSPPTNKKNNSTKNPDLCMSDDSSLSDAVVLDYDVDSGSLSASADQLPQSSSEGSLQHVSGCGVERTQGSNGGSSCSVEHSEPSPIQNSPWRESSLDQPYLKPNKPISASNSRCSSPIGIPVFPADSKVLPSHFPSIKNLALRHGPTHSCSAPSTPEMHVRRQYSQSFRLPRSKPALDPGEGRGRARLPRRRPEFTVGSPQFSLQGRYLSSSEDSSSEYSAPSSTGSPGRDGEHPQVAESPAPTQIPKLCPPPYGFHYGAQSPTSQVVQHSNSPADFYKDNNQHKFSPIRRPAEEGPCSPLPPQNLASPLERTLYPSPFRAPQEGQGPQSSSTRRVLKPPPPYTRLVRTPSLREYPNHVARVLPREMVSEELKSWHRRNQFQNQFQRPGPCSLERHGSFRIKSPTSPHLPPYIQGPHLTVILQRAADGTPVQWFEEEDSEIVSQV</sequence>